<reference evidence="1 2" key="1">
    <citation type="submission" date="2016-10" db="EMBL/GenBank/DDBJ databases">
        <authorList>
            <person name="de Groot N.N."/>
        </authorList>
    </citation>
    <scope>NUCLEOTIDE SEQUENCE [LARGE SCALE GENOMIC DNA]</scope>
    <source>
        <strain evidence="1 2">DSM 24677</strain>
    </source>
</reference>
<name>A0A1H3IEY7_9RHOB</name>
<dbReference type="Proteomes" id="UP000199026">
    <property type="component" value="Unassembled WGS sequence"/>
</dbReference>
<dbReference type="GeneID" id="78123819"/>
<dbReference type="EMBL" id="FNPR01000001">
    <property type="protein sequence ID" value="SDY26290.1"/>
    <property type="molecule type" value="Genomic_DNA"/>
</dbReference>
<evidence type="ECO:0000313" key="2">
    <source>
        <dbReference type="Proteomes" id="UP000199026"/>
    </source>
</evidence>
<evidence type="ECO:0000313" key="1">
    <source>
        <dbReference type="EMBL" id="SDY26290.1"/>
    </source>
</evidence>
<dbReference type="RefSeq" id="WP_218140869.1">
    <property type="nucleotide sequence ID" value="NZ_CALJFH010000011.1"/>
</dbReference>
<dbReference type="STRING" id="576131.SAMN05444486_1011035"/>
<accession>A0A1H3IEY7</accession>
<keyword evidence="2" id="KW-1185">Reference proteome</keyword>
<proteinExistence type="predicted"/>
<dbReference type="AlphaFoldDB" id="A0A1H3IEY7"/>
<dbReference type="Pfam" id="PF14384">
    <property type="entry name" value="BrnA_antitoxin"/>
    <property type="match status" value="1"/>
</dbReference>
<protein>
    <submittedName>
        <fullName evidence="1">BrnA antitoxin of type II toxin-antitoxin system</fullName>
    </submittedName>
</protein>
<organism evidence="1 2">
    <name type="scientific">Lentibacter algarum</name>
    <dbReference type="NCBI Taxonomy" id="576131"/>
    <lineage>
        <taxon>Bacteria</taxon>
        <taxon>Pseudomonadati</taxon>
        <taxon>Pseudomonadota</taxon>
        <taxon>Alphaproteobacteria</taxon>
        <taxon>Rhodobacterales</taxon>
        <taxon>Roseobacteraceae</taxon>
        <taxon>Lentibacter</taxon>
    </lineage>
</organism>
<sequence>MTQATRDKAEREMMMELRALQETLKAEWIDTALPEDWHGLEDRPIARAKTRVTVRLDADMVRWFRKIGPGYGARINQILRLYWLGLASGKVRGHWDDASHVPRFERYMEGKIARQIEQMERRRAAETEG</sequence>
<dbReference type="InterPro" id="IPR025528">
    <property type="entry name" value="BrnA_antitoxin"/>
</dbReference>
<gene>
    <name evidence="1" type="ORF">SAMN05444486_1011035</name>
</gene>